<accession>A0A815KJJ9</accession>
<organism evidence="1 3">
    <name type="scientific">Rotaria sordida</name>
    <dbReference type="NCBI Taxonomy" id="392033"/>
    <lineage>
        <taxon>Eukaryota</taxon>
        <taxon>Metazoa</taxon>
        <taxon>Spiralia</taxon>
        <taxon>Gnathifera</taxon>
        <taxon>Rotifera</taxon>
        <taxon>Eurotatoria</taxon>
        <taxon>Bdelloidea</taxon>
        <taxon>Philodinida</taxon>
        <taxon>Philodinidae</taxon>
        <taxon>Rotaria</taxon>
    </lineage>
</organism>
<proteinExistence type="predicted"/>
<dbReference type="Proteomes" id="UP000663874">
    <property type="component" value="Unassembled WGS sequence"/>
</dbReference>
<gene>
    <name evidence="2" type="ORF">FNK824_LOCUS9534</name>
    <name evidence="1" type="ORF">SEV965_LOCUS31239</name>
</gene>
<reference evidence="1" key="1">
    <citation type="submission" date="2021-02" db="EMBL/GenBank/DDBJ databases">
        <authorList>
            <person name="Nowell W R."/>
        </authorList>
    </citation>
    <scope>NUCLEOTIDE SEQUENCE</scope>
</reference>
<dbReference type="AlphaFoldDB" id="A0A815KJJ9"/>
<evidence type="ECO:0000313" key="2">
    <source>
        <dbReference type="EMBL" id="CAF3706647.1"/>
    </source>
</evidence>
<dbReference type="Proteomes" id="UP000663889">
    <property type="component" value="Unassembled WGS sequence"/>
</dbReference>
<name>A0A815KJJ9_9BILA</name>
<comment type="caution">
    <text evidence="1">The sequence shown here is derived from an EMBL/GenBank/DDBJ whole genome shotgun (WGS) entry which is preliminary data.</text>
</comment>
<sequence>MEKFFRKQINRETATTIDVINDDIQEQEEQCSTVVSPSLSSLSNFHVSPPSSTSICTSPTTNSVSDQLALVMEQLKKMTNVIDQISLEKTKVQLSSSSSQSDDLEQMFQNITCSNDLYMLKYLEINSQLDTITCVSCFKFKKQAPKHLLSTIKPSFGVFEYVEQDSHQIQSQRFRSLKRNLKLHYENKLHMWRVEEDEKVKQEVHDFIRKNKKAGFNIGRAALLCIQNGLGGLKFVHTLNLLDLCGTSNGTYRHSRWFFQELRSSMVTSMKPVDPITRQQRPMGKELAANCVNVLESFGLTKSMLQDKLTGGAVDGAYIHMNINEHLCNNIGIQQNWLTISWDIAHLLELAIGDTQNQKKI</sequence>
<protein>
    <submittedName>
        <fullName evidence="1">Uncharacterized protein</fullName>
    </submittedName>
</protein>
<evidence type="ECO:0000313" key="3">
    <source>
        <dbReference type="Proteomes" id="UP000663889"/>
    </source>
</evidence>
<dbReference type="EMBL" id="CAJNOU010003557">
    <property type="protein sequence ID" value="CAF1396993.1"/>
    <property type="molecule type" value="Genomic_DNA"/>
</dbReference>
<dbReference type="EMBL" id="CAJOBE010001008">
    <property type="protein sequence ID" value="CAF3706647.1"/>
    <property type="molecule type" value="Genomic_DNA"/>
</dbReference>
<evidence type="ECO:0000313" key="1">
    <source>
        <dbReference type="EMBL" id="CAF1396993.1"/>
    </source>
</evidence>